<protein>
    <recommendedName>
        <fullName evidence="2">site-specific DNA-methyltransferase (cytosine-N(4)-specific)</fullName>
        <ecNumber evidence="2">2.1.1.113</ecNumber>
    </recommendedName>
</protein>
<dbReference type="SUPFAM" id="SSF53335">
    <property type="entry name" value="S-adenosyl-L-methionine-dependent methyltransferases"/>
    <property type="match status" value="1"/>
</dbReference>
<dbReference type="PRINTS" id="PR00508">
    <property type="entry name" value="S21N4MTFRASE"/>
</dbReference>
<comment type="catalytic activity">
    <reaction evidence="8">
        <text>a 2'-deoxycytidine in DNA + S-adenosyl-L-methionine = an N(4)-methyl-2'-deoxycytidine in DNA + S-adenosyl-L-homocysteine + H(+)</text>
        <dbReference type="Rhea" id="RHEA:16857"/>
        <dbReference type="Rhea" id="RHEA-COMP:11369"/>
        <dbReference type="Rhea" id="RHEA-COMP:13674"/>
        <dbReference type="ChEBI" id="CHEBI:15378"/>
        <dbReference type="ChEBI" id="CHEBI:57856"/>
        <dbReference type="ChEBI" id="CHEBI:59789"/>
        <dbReference type="ChEBI" id="CHEBI:85452"/>
        <dbReference type="ChEBI" id="CHEBI:137933"/>
        <dbReference type="EC" id="2.1.1.113"/>
    </reaction>
</comment>
<evidence type="ECO:0000256" key="1">
    <source>
        <dbReference type="ARBA" id="ARBA00010203"/>
    </source>
</evidence>
<comment type="caution">
    <text evidence="11">The sequence shown here is derived from an EMBL/GenBank/DDBJ whole genome shotgun (WGS) entry which is preliminary data.</text>
</comment>
<feature type="region of interest" description="Disordered" evidence="9">
    <location>
        <begin position="198"/>
        <end position="220"/>
    </location>
</feature>
<dbReference type="GO" id="GO:0009307">
    <property type="term" value="P:DNA restriction-modification system"/>
    <property type="evidence" value="ECO:0007669"/>
    <property type="project" value="UniProtKB-KW"/>
</dbReference>
<evidence type="ECO:0000256" key="4">
    <source>
        <dbReference type="ARBA" id="ARBA00022679"/>
    </source>
</evidence>
<dbReference type="GO" id="GO:0008170">
    <property type="term" value="F:N-methyltransferase activity"/>
    <property type="evidence" value="ECO:0007669"/>
    <property type="project" value="InterPro"/>
</dbReference>
<feature type="domain" description="DNA methylase N-4/N-6" evidence="10">
    <location>
        <begin position="20"/>
        <end position="301"/>
    </location>
</feature>
<proteinExistence type="inferred from homology"/>
<evidence type="ECO:0000256" key="7">
    <source>
        <dbReference type="ARBA" id="ARBA00023125"/>
    </source>
</evidence>
<dbReference type="GO" id="GO:0003677">
    <property type="term" value="F:DNA binding"/>
    <property type="evidence" value="ECO:0007669"/>
    <property type="project" value="UniProtKB-KW"/>
</dbReference>
<dbReference type="GO" id="GO:0005737">
    <property type="term" value="C:cytoplasm"/>
    <property type="evidence" value="ECO:0007669"/>
    <property type="project" value="TreeGrafter"/>
</dbReference>
<comment type="similarity">
    <text evidence="1">Belongs to the N(4)/N(6)-methyltransferase family. N(4) subfamily.</text>
</comment>
<dbReference type="PROSITE" id="PS00093">
    <property type="entry name" value="N4_MTASE"/>
    <property type="match status" value="1"/>
</dbReference>
<dbReference type="GO" id="GO:0032259">
    <property type="term" value="P:methylation"/>
    <property type="evidence" value="ECO:0007669"/>
    <property type="project" value="UniProtKB-KW"/>
</dbReference>
<gene>
    <name evidence="11" type="ORF">LCGC14_1603440</name>
</gene>
<dbReference type="InterPro" id="IPR017985">
    <property type="entry name" value="MeTrfase_CN4_CS"/>
</dbReference>
<evidence type="ECO:0000256" key="6">
    <source>
        <dbReference type="ARBA" id="ARBA00022747"/>
    </source>
</evidence>
<dbReference type="InterPro" id="IPR001091">
    <property type="entry name" value="RM_Methyltransferase"/>
</dbReference>
<sequence length="316" mass="36165">MIKIHHQSTFDPWPLEDQSVQAIITSPPYWGKRCYSIPDVRISDEFIGQHGLEPTVDMYIEHAILWLAEAWRVLRNDGVLFINIADTYGGRWGATSYDSINRGKSNKRVNTDSPSRPPQRLFRRKSLLLIPERLKVAMFEQGWYFRNNIIWNKSNCIPDSAGDRFAVRHEDIIFCAKSPKYYFDLDAVRVPYRPDTLRRNTGGCKPQDIPLEAMPGRSKPHQRNYNMNPKGANPGNVWTFPTTKNTDVKHYAIYPEEVVTRIIRCSTRTESTVLDPFVGSGTTVLVAAKLGRKAIGIDLGYEDVQRQRLGLLAEVK</sequence>
<name>A0A0F9IX17_9ZZZZ</name>
<organism evidence="11">
    <name type="scientific">marine sediment metagenome</name>
    <dbReference type="NCBI Taxonomy" id="412755"/>
    <lineage>
        <taxon>unclassified sequences</taxon>
        <taxon>metagenomes</taxon>
        <taxon>ecological metagenomes</taxon>
    </lineage>
</organism>
<evidence type="ECO:0000256" key="3">
    <source>
        <dbReference type="ARBA" id="ARBA00022603"/>
    </source>
</evidence>
<dbReference type="InterPro" id="IPR029063">
    <property type="entry name" value="SAM-dependent_MTases_sf"/>
</dbReference>
<dbReference type="AlphaFoldDB" id="A0A0F9IX17"/>
<evidence type="ECO:0000259" key="10">
    <source>
        <dbReference type="Pfam" id="PF01555"/>
    </source>
</evidence>
<dbReference type="EC" id="2.1.1.113" evidence="2"/>
<keyword evidence="4" id="KW-0808">Transferase</keyword>
<evidence type="ECO:0000256" key="9">
    <source>
        <dbReference type="SAM" id="MobiDB-lite"/>
    </source>
</evidence>
<dbReference type="Pfam" id="PF01555">
    <property type="entry name" value="N6_N4_Mtase"/>
    <property type="match status" value="1"/>
</dbReference>
<dbReference type="PANTHER" id="PTHR13370">
    <property type="entry name" value="RNA METHYLASE-RELATED"/>
    <property type="match status" value="1"/>
</dbReference>
<accession>A0A0F9IX17</accession>
<evidence type="ECO:0000256" key="2">
    <source>
        <dbReference type="ARBA" id="ARBA00012185"/>
    </source>
</evidence>
<dbReference type="GO" id="GO:0015667">
    <property type="term" value="F:site-specific DNA-methyltransferase (cytosine-N4-specific) activity"/>
    <property type="evidence" value="ECO:0007669"/>
    <property type="project" value="UniProtKB-EC"/>
</dbReference>
<dbReference type="PANTHER" id="PTHR13370:SF3">
    <property type="entry name" value="TRNA (GUANINE(10)-N2)-METHYLTRANSFERASE HOMOLOG"/>
    <property type="match status" value="1"/>
</dbReference>
<keyword evidence="5" id="KW-0949">S-adenosyl-L-methionine</keyword>
<dbReference type="EMBL" id="LAZR01012891">
    <property type="protein sequence ID" value="KKM24604.1"/>
    <property type="molecule type" value="Genomic_DNA"/>
</dbReference>
<reference evidence="11" key="1">
    <citation type="journal article" date="2015" name="Nature">
        <title>Complex archaea that bridge the gap between prokaryotes and eukaryotes.</title>
        <authorList>
            <person name="Spang A."/>
            <person name="Saw J.H."/>
            <person name="Jorgensen S.L."/>
            <person name="Zaremba-Niedzwiedzka K."/>
            <person name="Martijn J."/>
            <person name="Lind A.E."/>
            <person name="van Eijk R."/>
            <person name="Schleper C."/>
            <person name="Guy L."/>
            <person name="Ettema T.J."/>
        </authorList>
    </citation>
    <scope>NUCLEOTIDE SEQUENCE</scope>
</reference>
<keyword evidence="6" id="KW-0680">Restriction system</keyword>
<keyword evidence="7" id="KW-0238">DNA-binding</keyword>
<evidence type="ECO:0000313" key="11">
    <source>
        <dbReference type="EMBL" id="KKM24604.1"/>
    </source>
</evidence>
<dbReference type="InterPro" id="IPR002941">
    <property type="entry name" value="DNA_methylase_N4/N6"/>
</dbReference>
<evidence type="ECO:0000256" key="8">
    <source>
        <dbReference type="ARBA" id="ARBA00049120"/>
    </source>
</evidence>
<evidence type="ECO:0000256" key="5">
    <source>
        <dbReference type="ARBA" id="ARBA00022691"/>
    </source>
</evidence>
<dbReference type="Gene3D" id="3.40.50.150">
    <property type="entry name" value="Vaccinia Virus protein VP39"/>
    <property type="match status" value="1"/>
</dbReference>
<keyword evidence="3" id="KW-0489">Methyltransferase</keyword>